<dbReference type="InterPro" id="IPR057326">
    <property type="entry name" value="KR_dom"/>
</dbReference>
<keyword evidence="2" id="KW-0560">Oxidoreductase</keyword>
<evidence type="ECO:0000313" key="5">
    <source>
        <dbReference type="Proteomes" id="UP000236723"/>
    </source>
</evidence>
<dbReference type="SMART" id="SM00822">
    <property type="entry name" value="PKS_KR"/>
    <property type="match status" value="1"/>
</dbReference>
<dbReference type="InterPro" id="IPR020904">
    <property type="entry name" value="Sc_DH/Rdtase_CS"/>
</dbReference>
<dbReference type="Pfam" id="PF13561">
    <property type="entry name" value="adh_short_C2"/>
    <property type="match status" value="1"/>
</dbReference>
<dbReference type="GO" id="GO:0016616">
    <property type="term" value="F:oxidoreductase activity, acting on the CH-OH group of donors, NAD or NADP as acceptor"/>
    <property type="evidence" value="ECO:0007669"/>
    <property type="project" value="UniProtKB-ARBA"/>
</dbReference>
<dbReference type="FunFam" id="3.40.50.720:FF:000084">
    <property type="entry name" value="Short-chain dehydrogenase reductase"/>
    <property type="match status" value="1"/>
</dbReference>
<keyword evidence="5" id="KW-1185">Reference proteome</keyword>
<proteinExistence type="inferred from homology"/>
<dbReference type="GO" id="GO:0048038">
    <property type="term" value="F:quinone binding"/>
    <property type="evidence" value="ECO:0007669"/>
    <property type="project" value="TreeGrafter"/>
</dbReference>
<dbReference type="PANTHER" id="PTHR42760:SF133">
    <property type="entry name" value="3-OXOACYL-[ACYL-CARRIER-PROTEIN] REDUCTASE"/>
    <property type="match status" value="1"/>
</dbReference>
<accession>A0A1H6E4S2</accession>
<dbReference type="CDD" id="cd05233">
    <property type="entry name" value="SDR_c"/>
    <property type="match status" value="1"/>
</dbReference>
<evidence type="ECO:0000256" key="2">
    <source>
        <dbReference type="ARBA" id="ARBA00023002"/>
    </source>
</evidence>
<feature type="domain" description="Ketoreductase" evidence="3">
    <location>
        <begin position="30"/>
        <end position="218"/>
    </location>
</feature>
<reference evidence="5" key="1">
    <citation type="submission" date="2016-10" db="EMBL/GenBank/DDBJ databases">
        <authorList>
            <person name="Varghese N."/>
            <person name="Submissions S."/>
        </authorList>
    </citation>
    <scope>NUCLEOTIDE SEQUENCE [LARGE SCALE GENOMIC DNA]</scope>
    <source>
        <strain evidence="5">DSM 43163</strain>
    </source>
</reference>
<gene>
    <name evidence="4" type="ORF">SAMN04489712_13114</name>
</gene>
<evidence type="ECO:0000313" key="4">
    <source>
        <dbReference type="EMBL" id="SEG91885.1"/>
    </source>
</evidence>
<dbReference type="Gene3D" id="3.40.50.720">
    <property type="entry name" value="NAD(P)-binding Rossmann-like Domain"/>
    <property type="match status" value="1"/>
</dbReference>
<dbReference type="PANTHER" id="PTHR42760">
    <property type="entry name" value="SHORT-CHAIN DEHYDROGENASES/REDUCTASES FAMILY MEMBER"/>
    <property type="match status" value="1"/>
</dbReference>
<organism evidence="4 5">
    <name type="scientific">Thermomonospora echinospora</name>
    <dbReference type="NCBI Taxonomy" id="1992"/>
    <lineage>
        <taxon>Bacteria</taxon>
        <taxon>Bacillati</taxon>
        <taxon>Actinomycetota</taxon>
        <taxon>Actinomycetes</taxon>
        <taxon>Streptosporangiales</taxon>
        <taxon>Thermomonosporaceae</taxon>
        <taxon>Thermomonospora</taxon>
    </lineage>
</organism>
<comment type="similarity">
    <text evidence="1">Belongs to the short-chain dehydrogenases/reductases (SDR) family.</text>
</comment>
<dbReference type="EMBL" id="FNVO01000031">
    <property type="protein sequence ID" value="SEG91885.1"/>
    <property type="molecule type" value="Genomic_DNA"/>
</dbReference>
<dbReference type="PRINTS" id="PR00081">
    <property type="entry name" value="GDHRDH"/>
</dbReference>
<dbReference type="SUPFAM" id="SSF51735">
    <property type="entry name" value="NAD(P)-binding Rossmann-fold domains"/>
    <property type="match status" value="1"/>
</dbReference>
<dbReference type="OrthoDB" id="8991930at2"/>
<dbReference type="Proteomes" id="UP000236723">
    <property type="component" value="Unassembled WGS sequence"/>
</dbReference>
<protein>
    <submittedName>
        <fullName evidence="4">NAD(P)-dependent dehydrogenase, short-chain alcohol dehydrogenase family</fullName>
    </submittedName>
</protein>
<dbReference type="PROSITE" id="PS00061">
    <property type="entry name" value="ADH_SHORT"/>
    <property type="match status" value="1"/>
</dbReference>
<name>A0A1H6E4S2_9ACTN</name>
<dbReference type="RefSeq" id="WP_103944300.1">
    <property type="nucleotide sequence ID" value="NZ_FNVO01000031.1"/>
</dbReference>
<dbReference type="AlphaFoldDB" id="A0A1H6E4S2"/>
<dbReference type="GO" id="GO:0006633">
    <property type="term" value="P:fatty acid biosynthetic process"/>
    <property type="evidence" value="ECO:0007669"/>
    <property type="project" value="TreeGrafter"/>
</dbReference>
<evidence type="ECO:0000259" key="3">
    <source>
        <dbReference type="SMART" id="SM00822"/>
    </source>
</evidence>
<sequence length="282" mass="29155">MTLKTTQELMRDSYEYANAAFASLVRFDDAAAVVTGGAQGIGRGIAGRLAELGAAVTLVDVDPAVDAAAAALAEQHGTAVTARTLDVRRSADLAEVAREVLTAGVRRLIWVNAAGIYPSHLLPDLSDEDWDRVVGIDLTATFYGSRAAGLAVRDAGLEGVIVNISSVAGFRVGRPPGLAHYASAKHGVQGLTKALAVELGPYGVRAVAVAPGAVVTEGLVAKFGDLDLEGGTDYFSTRAQEMPIRRPSLPDDVARAVCFLASHAASNITGVVLPVDAGQLVL</sequence>
<dbReference type="InterPro" id="IPR002347">
    <property type="entry name" value="SDR_fam"/>
</dbReference>
<evidence type="ECO:0000256" key="1">
    <source>
        <dbReference type="ARBA" id="ARBA00006484"/>
    </source>
</evidence>
<dbReference type="InterPro" id="IPR036291">
    <property type="entry name" value="NAD(P)-bd_dom_sf"/>
</dbReference>